<evidence type="ECO:0000256" key="7">
    <source>
        <dbReference type="ARBA" id="ARBA00023180"/>
    </source>
</evidence>
<comment type="subcellular location">
    <subcellularLocation>
        <location evidence="1">Membrane</location>
        <topology evidence="1">Multi-pass membrane protein</topology>
    </subcellularLocation>
</comment>
<feature type="domain" description="Receptor ligand binding region" evidence="11">
    <location>
        <begin position="196"/>
        <end position="353"/>
    </location>
</feature>
<keyword evidence="2 10" id="KW-0812">Transmembrane</keyword>
<dbReference type="InterPro" id="IPR002455">
    <property type="entry name" value="GPCR3_GABA-B"/>
</dbReference>
<dbReference type="InterPro" id="IPR001828">
    <property type="entry name" value="ANF_lig-bd_rcpt"/>
</dbReference>
<keyword evidence="7" id="KW-0325">Glycoprotein</keyword>
<evidence type="ECO:0000256" key="2">
    <source>
        <dbReference type="ARBA" id="ARBA00022692"/>
    </source>
</evidence>
<dbReference type="PANTHER" id="PTHR10519:SF20">
    <property type="entry name" value="G-PROTEIN COUPLED RECEPTOR 156-RELATED"/>
    <property type="match status" value="1"/>
</dbReference>
<dbReference type="GO" id="GO:0007214">
    <property type="term" value="P:gamma-aminobutyric acid signaling pathway"/>
    <property type="evidence" value="ECO:0007669"/>
    <property type="project" value="TreeGrafter"/>
</dbReference>
<comment type="caution">
    <text evidence="12">The sequence shown here is derived from an EMBL/GenBank/DDBJ whole genome shotgun (WGS) entry which is preliminary data.</text>
</comment>
<dbReference type="PRINTS" id="PR00248">
    <property type="entry name" value="GPCRMGR"/>
</dbReference>
<dbReference type="AlphaFoldDB" id="A0AAV4EGD4"/>
<dbReference type="Gene3D" id="3.40.50.2300">
    <property type="match status" value="1"/>
</dbReference>
<reference evidence="12 13" key="1">
    <citation type="journal article" date="2021" name="Elife">
        <title>Chloroplast acquisition without the gene transfer in kleptoplastic sea slugs, Plakobranchus ocellatus.</title>
        <authorList>
            <person name="Maeda T."/>
            <person name="Takahashi S."/>
            <person name="Yoshida T."/>
            <person name="Shimamura S."/>
            <person name="Takaki Y."/>
            <person name="Nagai Y."/>
            <person name="Toyoda A."/>
            <person name="Suzuki Y."/>
            <person name="Arimoto A."/>
            <person name="Ishii H."/>
            <person name="Satoh N."/>
            <person name="Nishiyama T."/>
            <person name="Hasebe M."/>
            <person name="Maruyama T."/>
            <person name="Minagawa J."/>
            <person name="Obokata J."/>
            <person name="Shigenobu S."/>
        </authorList>
    </citation>
    <scope>NUCLEOTIDE SEQUENCE [LARGE SCALE GENOMIC DNA]</scope>
</reference>
<feature type="transmembrane region" description="Helical" evidence="10">
    <location>
        <begin position="459"/>
        <end position="488"/>
    </location>
</feature>
<proteinExistence type="predicted"/>
<dbReference type="PRINTS" id="PR01176">
    <property type="entry name" value="GABABRECEPTR"/>
</dbReference>
<dbReference type="GO" id="GO:0038039">
    <property type="term" value="C:G protein-coupled receptor heterodimeric complex"/>
    <property type="evidence" value="ECO:0007669"/>
    <property type="project" value="TreeGrafter"/>
</dbReference>
<protein>
    <submittedName>
        <fullName evidence="12">GABA type B receptor 1f</fullName>
    </submittedName>
</protein>
<dbReference type="InterPro" id="IPR028082">
    <property type="entry name" value="Peripla_BP_I"/>
</dbReference>
<evidence type="ECO:0000256" key="5">
    <source>
        <dbReference type="ARBA" id="ARBA00023136"/>
    </source>
</evidence>
<keyword evidence="8" id="KW-0807">Transducer</keyword>
<sequence length="489" mass="52787">MTNNEHKTKLSPVSRGEGEVLQDERSPVSRGEGEVPQDERSSVSRGEVEALQDERSPVSREESEALQDERSPVSRGEGEVLQDERSPVSRGEGEVLQDERSPVSSGEGEARGASQVNNSAEMNAQHHGNTRQGNQIAETFAPLRIVGEITGSYSDCSGGANSHTEGHKKKEADKVLDVTGLFALTGEYNAGLAYLAAAIIAVKVINQRPDILPGYTIRINAHDTKCSVPDGLDAFYHEVYNLSRTSIMTMGGTCSHVTEATAQVSDLWGIPEISYSAVSPYLSNQDKFPSFFRVMSPEQYLTSARIKLFKTMGWKKVHTIYQNYFLFSTLDESMRQEMEAAGIQVISSGQIFTDDPTPNIRTLICVSRYYKGNAVLCSMILLSCSTGGFANPALRAVMIIPERRAGSLPPVKNRRKSQPAVVHSGCLAATVFHRPPLDESNNSHNQLYPRPDSPGGVKVVVVVVVVGGGGGGGGVKVVLVIVVLVVAVG</sequence>
<keyword evidence="13" id="KW-1185">Reference proteome</keyword>
<evidence type="ECO:0000256" key="9">
    <source>
        <dbReference type="SAM" id="MobiDB-lite"/>
    </source>
</evidence>
<gene>
    <name evidence="12" type="ORF">ElyMa_005389200</name>
</gene>
<dbReference type="PANTHER" id="PTHR10519">
    <property type="entry name" value="GABA-B RECEPTOR"/>
    <property type="match status" value="1"/>
</dbReference>
<dbReference type="EMBL" id="BMAT01010734">
    <property type="protein sequence ID" value="GFR59679.1"/>
    <property type="molecule type" value="Genomic_DNA"/>
</dbReference>
<evidence type="ECO:0000259" key="11">
    <source>
        <dbReference type="Pfam" id="PF01094"/>
    </source>
</evidence>
<accession>A0AAV4EGD4</accession>
<evidence type="ECO:0000313" key="12">
    <source>
        <dbReference type="EMBL" id="GFR59679.1"/>
    </source>
</evidence>
<evidence type="ECO:0000256" key="3">
    <source>
        <dbReference type="ARBA" id="ARBA00022989"/>
    </source>
</evidence>
<organism evidence="12 13">
    <name type="scientific">Elysia marginata</name>
    <dbReference type="NCBI Taxonomy" id="1093978"/>
    <lineage>
        <taxon>Eukaryota</taxon>
        <taxon>Metazoa</taxon>
        <taxon>Spiralia</taxon>
        <taxon>Lophotrochozoa</taxon>
        <taxon>Mollusca</taxon>
        <taxon>Gastropoda</taxon>
        <taxon>Heterobranchia</taxon>
        <taxon>Euthyneura</taxon>
        <taxon>Panpulmonata</taxon>
        <taxon>Sacoglossa</taxon>
        <taxon>Placobranchoidea</taxon>
        <taxon>Plakobranchidae</taxon>
        <taxon>Elysia</taxon>
    </lineage>
</organism>
<keyword evidence="3 10" id="KW-1133">Transmembrane helix</keyword>
<dbReference type="Pfam" id="PF01094">
    <property type="entry name" value="ANF_receptor"/>
    <property type="match status" value="1"/>
</dbReference>
<feature type="region of interest" description="Disordered" evidence="9">
    <location>
        <begin position="1"/>
        <end position="114"/>
    </location>
</feature>
<evidence type="ECO:0000256" key="4">
    <source>
        <dbReference type="ARBA" id="ARBA00023040"/>
    </source>
</evidence>
<evidence type="ECO:0000313" key="13">
    <source>
        <dbReference type="Proteomes" id="UP000762676"/>
    </source>
</evidence>
<name>A0AAV4EGD4_9GAST</name>
<evidence type="ECO:0000256" key="1">
    <source>
        <dbReference type="ARBA" id="ARBA00004141"/>
    </source>
</evidence>
<dbReference type="GO" id="GO:0004965">
    <property type="term" value="F:G protein-coupled GABA receptor activity"/>
    <property type="evidence" value="ECO:0007669"/>
    <property type="project" value="InterPro"/>
</dbReference>
<evidence type="ECO:0000256" key="6">
    <source>
        <dbReference type="ARBA" id="ARBA00023170"/>
    </source>
</evidence>
<dbReference type="InterPro" id="IPR000337">
    <property type="entry name" value="GPCR_3"/>
</dbReference>
<feature type="compositionally biased region" description="Basic and acidic residues" evidence="9">
    <location>
        <begin position="16"/>
        <end position="101"/>
    </location>
</feature>
<keyword evidence="6 12" id="KW-0675">Receptor</keyword>
<dbReference type="SUPFAM" id="SSF53822">
    <property type="entry name" value="Periplasmic binding protein-like I"/>
    <property type="match status" value="1"/>
</dbReference>
<dbReference type="Proteomes" id="UP000762676">
    <property type="component" value="Unassembled WGS sequence"/>
</dbReference>
<evidence type="ECO:0000256" key="10">
    <source>
        <dbReference type="SAM" id="Phobius"/>
    </source>
</evidence>
<keyword evidence="4" id="KW-0297">G-protein coupled receptor</keyword>
<keyword evidence="5 10" id="KW-0472">Membrane</keyword>
<evidence type="ECO:0000256" key="8">
    <source>
        <dbReference type="ARBA" id="ARBA00023224"/>
    </source>
</evidence>